<accession>T0YBK5</accession>
<feature type="non-terminal residue" evidence="1">
    <location>
        <position position="1"/>
    </location>
</feature>
<evidence type="ECO:0000313" key="1">
    <source>
        <dbReference type="EMBL" id="EQD30508.1"/>
    </source>
</evidence>
<feature type="non-terminal residue" evidence="1">
    <location>
        <position position="168"/>
    </location>
</feature>
<organism evidence="1">
    <name type="scientific">mine drainage metagenome</name>
    <dbReference type="NCBI Taxonomy" id="410659"/>
    <lineage>
        <taxon>unclassified sequences</taxon>
        <taxon>metagenomes</taxon>
        <taxon>ecological metagenomes</taxon>
    </lineage>
</organism>
<comment type="caution">
    <text evidence="1">The sequence shown here is derived from an EMBL/GenBank/DDBJ whole genome shotgun (WGS) entry which is preliminary data.</text>
</comment>
<protein>
    <submittedName>
        <fullName evidence="1">Uncharacterized protein</fullName>
    </submittedName>
</protein>
<proteinExistence type="predicted"/>
<gene>
    <name evidence="1" type="ORF">B1B_18366</name>
</gene>
<name>T0YBK5_9ZZZZ</name>
<reference evidence="1" key="1">
    <citation type="submission" date="2013-08" db="EMBL/GenBank/DDBJ databases">
        <authorList>
            <person name="Mendez C."/>
            <person name="Richter M."/>
            <person name="Ferrer M."/>
            <person name="Sanchez J."/>
        </authorList>
    </citation>
    <scope>NUCLEOTIDE SEQUENCE</scope>
</reference>
<dbReference type="EMBL" id="AUZY01012298">
    <property type="protein sequence ID" value="EQD30508.1"/>
    <property type="molecule type" value="Genomic_DNA"/>
</dbReference>
<reference evidence="1" key="2">
    <citation type="journal article" date="2014" name="ISME J.">
        <title>Microbial stratification in low pH oxic and suboxic macroscopic growths along an acid mine drainage.</title>
        <authorList>
            <person name="Mendez-Garcia C."/>
            <person name="Mesa V."/>
            <person name="Sprenger R.R."/>
            <person name="Richter M."/>
            <person name="Diez M.S."/>
            <person name="Solano J."/>
            <person name="Bargiela R."/>
            <person name="Golyshina O.V."/>
            <person name="Manteca A."/>
            <person name="Ramos J.L."/>
            <person name="Gallego J.R."/>
            <person name="Llorente I."/>
            <person name="Martins Dos Santos V.A."/>
            <person name="Jensen O.N."/>
            <person name="Pelaez A.I."/>
            <person name="Sanchez J."/>
            <person name="Ferrer M."/>
        </authorList>
    </citation>
    <scope>NUCLEOTIDE SEQUENCE</scope>
</reference>
<dbReference type="AlphaFoldDB" id="T0YBK5"/>
<sequence>EAQRAALITAIRRNFPDTKVECSDLSWLRVPETGRIDGPLGRIFAALTNHRGHAGFATAGRRLVCDIVIPSKRLIIEYDERQHFTAPRAVALRLYPKDTAICFDRAGWIAHCDAIAATDNDPPYRDEQRAFYDSVRDILASANGYRVARLKHGALDWQTCDADRELST</sequence>